<dbReference type="EMBL" id="FOEF01000001">
    <property type="protein sequence ID" value="SEO50665.1"/>
    <property type="molecule type" value="Genomic_DNA"/>
</dbReference>
<organism evidence="1 2">
    <name type="scientific">Amycolatopsis saalfeldensis</name>
    <dbReference type="NCBI Taxonomy" id="394193"/>
    <lineage>
        <taxon>Bacteria</taxon>
        <taxon>Bacillati</taxon>
        <taxon>Actinomycetota</taxon>
        <taxon>Actinomycetes</taxon>
        <taxon>Pseudonocardiales</taxon>
        <taxon>Pseudonocardiaceae</taxon>
        <taxon>Amycolatopsis</taxon>
    </lineage>
</organism>
<reference evidence="2" key="1">
    <citation type="submission" date="2016-10" db="EMBL/GenBank/DDBJ databases">
        <authorList>
            <person name="Varghese N."/>
            <person name="Submissions S."/>
        </authorList>
    </citation>
    <scope>NUCLEOTIDE SEQUENCE [LARGE SCALE GENOMIC DNA]</scope>
    <source>
        <strain evidence="2">DSM 44993</strain>
    </source>
</reference>
<keyword evidence="2" id="KW-1185">Reference proteome</keyword>
<dbReference type="STRING" id="394193.SAMN04489732_101255"/>
<name>A0A1H8Q8V8_9PSEU</name>
<sequence length="123" mass="13781">MTLPVGRDTREEDARSAPEFYSEVMYIALLTYTAPRNEVDYALPEHADWVRSHFSHGLFLVSGKGNGDADQVILTRPCLRGKLDAVLATDPFIVQRLARYTVIEFSATRTAHEFHAINEALAS</sequence>
<protein>
    <submittedName>
        <fullName evidence="1">Uncharacterized conserved protein YciI, contains a putative active-site phosphohistidine</fullName>
    </submittedName>
</protein>
<dbReference type="SUPFAM" id="SSF54909">
    <property type="entry name" value="Dimeric alpha+beta barrel"/>
    <property type="match status" value="1"/>
</dbReference>
<dbReference type="PANTHER" id="PTHR37828">
    <property type="entry name" value="GSR2449 PROTEIN"/>
    <property type="match status" value="1"/>
</dbReference>
<dbReference type="PANTHER" id="PTHR37828:SF1">
    <property type="entry name" value="YCII-RELATED DOMAIN-CONTAINING PROTEIN"/>
    <property type="match status" value="1"/>
</dbReference>
<dbReference type="InterPro" id="IPR011008">
    <property type="entry name" value="Dimeric_a/b-barrel"/>
</dbReference>
<dbReference type="AlphaFoldDB" id="A0A1H8Q8V8"/>
<evidence type="ECO:0000313" key="2">
    <source>
        <dbReference type="Proteomes" id="UP000198582"/>
    </source>
</evidence>
<gene>
    <name evidence="1" type="ORF">SAMN04489732_101255</name>
</gene>
<accession>A0A1H8Q8V8</accession>
<evidence type="ECO:0000313" key="1">
    <source>
        <dbReference type="EMBL" id="SEO50665.1"/>
    </source>
</evidence>
<dbReference type="Proteomes" id="UP000198582">
    <property type="component" value="Unassembled WGS sequence"/>
</dbReference>
<proteinExistence type="predicted"/>